<evidence type="ECO:0000256" key="2">
    <source>
        <dbReference type="ARBA" id="ARBA00023315"/>
    </source>
</evidence>
<dbReference type="Pfam" id="PF08545">
    <property type="entry name" value="ACP_syn_III"/>
    <property type="match status" value="1"/>
</dbReference>
<reference evidence="5 6" key="1">
    <citation type="submission" date="2018-12" db="EMBL/GenBank/DDBJ databases">
        <authorList>
            <person name="Feng G."/>
            <person name="Zhu H."/>
        </authorList>
    </citation>
    <scope>NUCLEOTIDE SEQUENCE [LARGE SCALE GENOMIC DNA]</scope>
    <source>
        <strain evidence="5 6">KCTC 12533</strain>
    </source>
</reference>
<organism evidence="5 6">
    <name type="scientific">Hymenobacter rigui</name>
    <dbReference type="NCBI Taxonomy" id="334424"/>
    <lineage>
        <taxon>Bacteria</taxon>
        <taxon>Pseudomonadati</taxon>
        <taxon>Bacteroidota</taxon>
        <taxon>Cytophagia</taxon>
        <taxon>Cytophagales</taxon>
        <taxon>Hymenobacteraceae</taxon>
        <taxon>Hymenobacter</taxon>
    </lineage>
</organism>
<dbReference type="RefSeq" id="WP_125419528.1">
    <property type="nucleotide sequence ID" value="NZ_RWIT01000004.1"/>
</dbReference>
<comment type="caution">
    <text evidence="5">The sequence shown here is derived from an EMBL/GenBank/DDBJ whole genome shotgun (WGS) entry which is preliminary data.</text>
</comment>
<evidence type="ECO:0000259" key="3">
    <source>
        <dbReference type="Pfam" id="PF08541"/>
    </source>
</evidence>
<feature type="domain" description="Beta-ketoacyl-[acyl-carrier-protein] synthase III N-terminal" evidence="4">
    <location>
        <begin position="133"/>
        <end position="205"/>
    </location>
</feature>
<keyword evidence="1" id="KW-0808">Transferase</keyword>
<keyword evidence="6" id="KW-1185">Reference proteome</keyword>
<gene>
    <name evidence="5" type="ORF">EI291_09190</name>
</gene>
<dbReference type="InterPro" id="IPR013747">
    <property type="entry name" value="ACP_syn_III_C"/>
</dbReference>
<dbReference type="InterPro" id="IPR016039">
    <property type="entry name" value="Thiolase-like"/>
</dbReference>
<name>A0A428KQH8_9BACT</name>
<proteinExistence type="predicted"/>
<dbReference type="Proteomes" id="UP000273500">
    <property type="component" value="Unassembled WGS sequence"/>
</dbReference>
<dbReference type="PANTHER" id="PTHR34069:SF3">
    <property type="entry name" value="ACYL-COA:ACYL-COA ALKYLTRANSFERASE"/>
    <property type="match status" value="1"/>
</dbReference>
<dbReference type="GO" id="GO:0006633">
    <property type="term" value="P:fatty acid biosynthetic process"/>
    <property type="evidence" value="ECO:0007669"/>
    <property type="project" value="InterPro"/>
</dbReference>
<sequence>MRKTLYSVITGTGSYLPSQIIKNEAFITTSFFDAAGNQLTKPGADIVQQFANITDIQERRYAEDNQVASDLAFLAAQDALHSSSTDPETLDYILVAHNFGDVALDNRRSDFVPTLAARVKHKLGIENPNCVAYDLPFGCPGWLQGVIQADYYLRSGDARRVLVIGAETLSRVCDPHDRDSMIYADGAGAMLLEARESDEPVGILAHGTRSDTIQAAHLLRMDKSFNPAYEGTELFLKMEGRKLYEYALKTVPQAIKDTLDKAGLPITAMRKLLIHQANGKMDEAILKRLYALYHMDTVPAGVMPMTISWLGNSSVATLPTLLDLMLKGQLPDNDLQPGDTIVFASVGAGMNCNAVVYQMPTE</sequence>
<dbReference type="SUPFAM" id="SSF53901">
    <property type="entry name" value="Thiolase-like"/>
    <property type="match status" value="1"/>
</dbReference>
<dbReference type="EMBL" id="RWIT01000004">
    <property type="protein sequence ID" value="RSK48738.1"/>
    <property type="molecule type" value="Genomic_DNA"/>
</dbReference>
<dbReference type="InterPro" id="IPR013751">
    <property type="entry name" value="ACP_syn_III_N"/>
</dbReference>
<evidence type="ECO:0000259" key="4">
    <source>
        <dbReference type="Pfam" id="PF08545"/>
    </source>
</evidence>
<accession>A0A428KQH8</accession>
<dbReference type="Pfam" id="PF08541">
    <property type="entry name" value="ACP_syn_III_C"/>
    <property type="match status" value="1"/>
</dbReference>
<dbReference type="CDD" id="cd00830">
    <property type="entry name" value="KAS_III"/>
    <property type="match status" value="1"/>
</dbReference>
<dbReference type="GO" id="GO:0004315">
    <property type="term" value="F:3-oxoacyl-[acyl-carrier-protein] synthase activity"/>
    <property type="evidence" value="ECO:0007669"/>
    <property type="project" value="InterPro"/>
</dbReference>
<dbReference type="Gene3D" id="3.40.47.10">
    <property type="match status" value="1"/>
</dbReference>
<evidence type="ECO:0000256" key="1">
    <source>
        <dbReference type="ARBA" id="ARBA00022679"/>
    </source>
</evidence>
<keyword evidence="2" id="KW-0012">Acyltransferase</keyword>
<dbReference type="OrthoDB" id="5171393at2"/>
<dbReference type="AlphaFoldDB" id="A0A428KQH8"/>
<dbReference type="PANTHER" id="PTHR34069">
    <property type="entry name" value="3-OXOACYL-[ACYL-CARRIER-PROTEIN] SYNTHASE 3"/>
    <property type="match status" value="1"/>
</dbReference>
<evidence type="ECO:0000313" key="6">
    <source>
        <dbReference type="Proteomes" id="UP000273500"/>
    </source>
</evidence>
<protein>
    <submittedName>
        <fullName evidence="5">Ketoacyl-ACP synthase III</fullName>
    </submittedName>
</protein>
<dbReference type="GO" id="GO:0044550">
    <property type="term" value="P:secondary metabolite biosynthetic process"/>
    <property type="evidence" value="ECO:0007669"/>
    <property type="project" value="TreeGrafter"/>
</dbReference>
<evidence type="ECO:0000313" key="5">
    <source>
        <dbReference type="EMBL" id="RSK48738.1"/>
    </source>
</evidence>
<feature type="domain" description="Beta-ketoacyl-[acyl-carrier-protein] synthase III C-terminal" evidence="3">
    <location>
        <begin position="259"/>
        <end position="358"/>
    </location>
</feature>